<sequence>MWSWASVSQLHYDKDPPWWVNDFLYEKEFDAWISPDEDEDGVSTDASNNVEERPLPKTYTWDELNEIQVLLAKYRELLDNKAETVRWFRANLPGSVFAHILIMQ</sequence>
<keyword evidence="2" id="KW-1185">Reference proteome</keyword>
<reference evidence="1 2" key="1">
    <citation type="journal article" date="2015" name="Genome Biol. Evol.">
        <title>Comparative Genomics of a Bacterivorous Green Alga Reveals Evolutionary Causalities and Consequences of Phago-Mixotrophic Mode of Nutrition.</title>
        <authorList>
            <person name="Burns J.A."/>
            <person name="Paasch A."/>
            <person name="Narechania A."/>
            <person name="Kim E."/>
        </authorList>
    </citation>
    <scope>NUCLEOTIDE SEQUENCE [LARGE SCALE GENOMIC DNA]</scope>
    <source>
        <strain evidence="1 2">PLY_AMNH</strain>
    </source>
</reference>
<evidence type="ECO:0000313" key="2">
    <source>
        <dbReference type="Proteomes" id="UP001190700"/>
    </source>
</evidence>
<dbReference type="AlphaFoldDB" id="A0AAE0BCI6"/>
<proteinExistence type="predicted"/>
<name>A0AAE0BCI6_9CHLO</name>
<organism evidence="1 2">
    <name type="scientific">Cymbomonas tetramitiformis</name>
    <dbReference type="NCBI Taxonomy" id="36881"/>
    <lineage>
        <taxon>Eukaryota</taxon>
        <taxon>Viridiplantae</taxon>
        <taxon>Chlorophyta</taxon>
        <taxon>Pyramimonadophyceae</taxon>
        <taxon>Pyramimonadales</taxon>
        <taxon>Pyramimonadaceae</taxon>
        <taxon>Cymbomonas</taxon>
    </lineage>
</organism>
<dbReference type="Proteomes" id="UP001190700">
    <property type="component" value="Unassembled WGS sequence"/>
</dbReference>
<comment type="caution">
    <text evidence="1">The sequence shown here is derived from an EMBL/GenBank/DDBJ whole genome shotgun (WGS) entry which is preliminary data.</text>
</comment>
<protein>
    <submittedName>
        <fullName evidence="1">Uncharacterized protein</fullName>
    </submittedName>
</protein>
<gene>
    <name evidence="1" type="ORF">CYMTET_55826</name>
</gene>
<accession>A0AAE0BCI6</accession>
<dbReference type="EMBL" id="LGRX02035608">
    <property type="protein sequence ID" value="KAK3233896.1"/>
    <property type="molecule type" value="Genomic_DNA"/>
</dbReference>
<evidence type="ECO:0000313" key="1">
    <source>
        <dbReference type="EMBL" id="KAK3233896.1"/>
    </source>
</evidence>